<dbReference type="KEGG" id="maic:MAIC_42900"/>
<feature type="chain" id="PRO_5042160190" description="Holin" evidence="1">
    <location>
        <begin position="27"/>
        <end position="135"/>
    </location>
</feature>
<protein>
    <recommendedName>
        <fullName evidence="4">Holin</fullName>
    </recommendedName>
</protein>
<evidence type="ECO:0000313" key="2">
    <source>
        <dbReference type="EMBL" id="BBX09487.1"/>
    </source>
</evidence>
<evidence type="ECO:0008006" key="4">
    <source>
        <dbReference type="Google" id="ProtNLM"/>
    </source>
</evidence>
<gene>
    <name evidence="2" type="ORF">MAIC_42900</name>
</gene>
<dbReference type="RefSeq" id="WP_115321739.1">
    <property type="nucleotide sequence ID" value="NZ_AP022561.1"/>
</dbReference>
<proteinExistence type="predicted"/>
<name>A0AAD1HPZ0_9MYCO</name>
<dbReference type="Proteomes" id="UP000467327">
    <property type="component" value="Chromosome"/>
</dbReference>
<sequence>MKYSIPTIAKAVMAVITATLGAAALAAHGPDLSVLTFGEWMGALGAGLTSGGVVFGTPNRDSKSAAERVAQGVQDALVKQAQSNSDVEQIRQVIAGAVGNVPVFGPLASQILNQFPTAYSQAAVNQDPYLAPYDR</sequence>
<evidence type="ECO:0000256" key="1">
    <source>
        <dbReference type="SAM" id="SignalP"/>
    </source>
</evidence>
<accession>A0AAD1HPZ0</accession>
<feature type="signal peptide" evidence="1">
    <location>
        <begin position="1"/>
        <end position="26"/>
    </location>
</feature>
<keyword evidence="1" id="KW-0732">Signal</keyword>
<keyword evidence="3" id="KW-1185">Reference proteome</keyword>
<dbReference type="EMBL" id="AP022561">
    <property type="protein sequence ID" value="BBX09487.1"/>
    <property type="molecule type" value="Genomic_DNA"/>
</dbReference>
<organism evidence="2 3">
    <name type="scientific">Mycolicibacterium aichiense</name>
    <dbReference type="NCBI Taxonomy" id="1799"/>
    <lineage>
        <taxon>Bacteria</taxon>
        <taxon>Bacillati</taxon>
        <taxon>Actinomycetota</taxon>
        <taxon>Actinomycetes</taxon>
        <taxon>Mycobacteriales</taxon>
        <taxon>Mycobacteriaceae</taxon>
        <taxon>Mycolicibacterium</taxon>
    </lineage>
</organism>
<reference evidence="2 3" key="1">
    <citation type="journal article" date="2019" name="Emerg. Microbes Infect.">
        <title>Comprehensive subspecies identification of 175 nontuberculous mycobacteria species based on 7547 genomic profiles.</title>
        <authorList>
            <person name="Matsumoto Y."/>
            <person name="Kinjo T."/>
            <person name="Motooka D."/>
            <person name="Nabeya D."/>
            <person name="Jung N."/>
            <person name="Uechi K."/>
            <person name="Horii T."/>
            <person name="Iida T."/>
            <person name="Fujita J."/>
            <person name="Nakamura S."/>
        </authorList>
    </citation>
    <scope>NUCLEOTIDE SEQUENCE [LARGE SCALE GENOMIC DNA]</scope>
    <source>
        <strain evidence="2 3">JCM 6376</strain>
    </source>
</reference>
<evidence type="ECO:0000313" key="3">
    <source>
        <dbReference type="Proteomes" id="UP000467327"/>
    </source>
</evidence>
<dbReference type="AlphaFoldDB" id="A0AAD1HPZ0"/>